<name>A0A9Q9ESI8_9PEZI</name>
<protein>
    <submittedName>
        <fullName evidence="2">Uncharacterized protein</fullName>
    </submittedName>
</protein>
<evidence type="ECO:0000313" key="2">
    <source>
        <dbReference type="EMBL" id="USW59643.1"/>
    </source>
</evidence>
<dbReference type="AlphaFoldDB" id="A0A9Q9ESI8"/>
<feature type="region of interest" description="Disordered" evidence="1">
    <location>
        <begin position="139"/>
        <end position="161"/>
    </location>
</feature>
<dbReference type="EMBL" id="CP099431">
    <property type="protein sequence ID" value="USW59643.1"/>
    <property type="molecule type" value="Genomic_DNA"/>
</dbReference>
<accession>A0A9Q9ESI8</accession>
<proteinExistence type="predicted"/>
<feature type="region of interest" description="Disordered" evidence="1">
    <location>
        <begin position="436"/>
        <end position="516"/>
    </location>
</feature>
<feature type="compositionally biased region" description="Basic and acidic residues" evidence="1">
    <location>
        <begin position="474"/>
        <end position="485"/>
    </location>
</feature>
<keyword evidence="3" id="KW-1185">Reference proteome</keyword>
<sequence length="564" mass="61510">MDDTTLVSSYRKIFSSTDSVPCFFMVREHSCKRNQKPALSFEEMLRFCKEIQRALHCMTPGLIDSPVLDSIERFAVAMGCCHHGGSRALAEATVDKLRRVAKTCWVPELLKLEGLVSGKRRLDCPDEDHRRGRRRISCESQLKSGRQDATPDTETSTAEDGLLHIDSADTSTFLSREETPAQMPSPFASHDEVINDQSSLAPTAQSDLSITGALDLHKDEDFYLYPNRTSGNVVTSIEGSYATQEQKHDSNEGSVEVQTTSPPAIPAMEVVATTPLASQTFPQTSSDNLPNAKMPDFPDLTFDIMDNNILFLPDLEFDEHFDSALVDCLLQHSRDSGEQNPPLPFLGVNNLPQQDCQTTQQAHGLPLQDECTLALDGPSSIEDNAKNVVRTPEQLQLPVRSTSDTPRMPEVAAAQVVGDSDAILTSVPVSDLGIANQRNNVQHSPSRPWAGPSSESAMQFNVGPVPLDGGRSTITEERRLAHRGDANPQSNTVKGLQLPGRSAAEPSPRGSASSRQPLAAAFRNCLPSVLGRVAPAERGSCRPGAISARQCDGKIHLRSLPWHY</sequence>
<evidence type="ECO:0000313" key="3">
    <source>
        <dbReference type="Proteomes" id="UP001056384"/>
    </source>
</evidence>
<reference evidence="2" key="1">
    <citation type="submission" date="2022-06" db="EMBL/GenBank/DDBJ databases">
        <title>Complete genome sequences of two strains of the flax pathogen Septoria linicola.</title>
        <authorList>
            <person name="Lapalu N."/>
            <person name="Simon A."/>
            <person name="Demenou B."/>
            <person name="Paumier D."/>
            <person name="Guillot M.-P."/>
            <person name="Gout L."/>
            <person name="Valade R."/>
        </authorList>
    </citation>
    <scope>NUCLEOTIDE SEQUENCE</scope>
    <source>
        <strain evidence="2">SE15195</strain>
    </source>
</reference>
<evidence type="ECO:0000256" key="1">
    <source>
        <dbReference type="SAM" id="MobiDB-lite"/>
    </source>
</evidence>
<dbReference type="Proteomes" id="UP001056384">
    <property type="component" value="Chromosome 14"/>
</dbReference>
<gene>
    <name evidence="2" type="ORF">Slin15195_G129620</name>
</gene>
<organism evidence="2 3">
    <name type="scientific">Septoria linicola</name>
    <dbReference type="NCBI Taxonomy" id="215465"/>
    <lineage>
        <taxon>Eukaryota</taxon>
        <taxon>Fungi</taxon>
        <taxon>Dikarya</taxon>
        <taxon>Ascomycota</taxon>
        <taxon>Pezizomycotina</taxon>
        <taxon>Dothideomycetes</taxon>
        <taxon>Dothideomycetidae</taxon>
        <taxon>Mycosphaerellales</taxon>
        <taxon>Mycosphaerellaceae</taxon>
        <taxon>Septoria</taxon>
    </lineage>
</organism>
<feature type="compositionally biased region" description="Polar residues" evidence="1">
    <location>
        <begin position="436"/>
        <end position="445"/>
    </location>
</feature>